<organism evidence="1">
    <name type="scientific">freshwater metagenome</name>
    <dbReference type="NCBI Taxonomy" id="449393"/>
    <lineage>
        <taxon>unclassified sequences</taxon>
        <taxon>metagenomes</taxon>
        <taxon>ecological metagenomes</taxon>
    </lineage>
</organism>
<dbReference type="EMBL" id="CAFBMM010000013">
    <property type="protein sequence ID" value="CAB4900807.1"/>
    <property type="molecule type" value="Genomic_DNA"/>
</dbReference>
<evidence type="ECO:0000313" key="1">
    <source>
        <dbReference type="EMBL" id="CAB4900807.1"/>
    </source>
</evidence>
<accession>A0A6J7FYV2</accession>
<dbReference type="EMBL" id="CAFBOF010000003">
    <property type="protein sequence ID" value="CAB4969617.1"/>
    <property type="molecule type" value="Genomic_DNA"/>
</dbReference>
<evidence type="ECO:0000313" key="2">
    <source>
        <dbReference type="EMBL" id="CAB4969617.1"/>
    </source>
</evidence>
<reference evidence="1" key="1">
    <citation type="submission" date="2020-05" db="EMBL/GenBank/DDBJ databases">
        <authorList>
            <person name="Chiriac C."/>
            <person name="Salcher M."/>
            <person name="Ghai R."/>
            <person name="Kavagutti S V."/>
        </authorList>
    </citation>
    <scope>NUCLEOTIDE SEQUENCE</scope>
</reference>
<protein>
    <submittedName>
        <fullName evidence="1">Unannotated protein</fullName>
    </submittedName>
</protein>
<dbReference type="AlphaFoldDB" id="A0A6J7FYV2"/>
<gene>
    <name evidence="1" type="ORF">UFOPK3605_00470</name>
    <name evidence="2" type="ORF">UFOPK3897_00291</name>
    <name evidence="3" type="ORF">UFOPK4121_00742</name>
</gene>
<name>A0A6J7FYV2_9ZZZZ</name>
<evidence type="ECO:0000313" key="3">
    <source>
        <dbReference type="EMBL" id="CAB5022271.1"/>
    </source>
</evidence>
<dbReference type="EMBL" id="CAFBPQ010000018">
    <property type="protein sequence ID" value="CAB5022271.1"/>
    <property type="molecule type" value="Genomic_DNA"/>
</dbReference>
<proteinExistence type="predicted"/>
<sequence length="79" mass="8903">MISIRVPDIIKVASALAMVVTPSRSVGRCWQMIETHNIAQNSQGLFGIGFKRESTTRRLSNPDQKNLDPLRLPLRLLFV</sequence>